<name>A0ABR1VJM6_9PEZI</name>
<keyword evidence="3" id="KW-1185">Reference proteome</keyword>
<evidence type="ECO:0000313" key="3">
    <source>
        <dbReference type="Proteomes" id="UP001433268"/>
    </source>
</evidence>
<organism evidence="2 3">
    <name type="scientific">Apiospora hydei</name>
    <dbReference type="NCBI Taxonomy" id="1337664"/>
    <lineage>
        <taxon>Eukaryota</taxon>
        <taxon>Fungi</taxon>
        <taxon>Dikarya</taxon>
        <taxon>Ascomycota</taxon>
        <taxon>Pezizomycotina</taxon>
        <taxon>Sordariomycetes</taxon>
        <taxon>Xylariomycetidae</taxon>
        <taxon>Amphisphaeriales</taxon>
        <taxon>Apiosporaceae</taxon>
        <taxon>Apiospora</taxon>
    </lineage>
</organism>
<dbReference type="EMBL" id="JAQQWN010000008">
    <property type="protein sequence ID" value="KAK8071458.1"/>
    <property type="molecule type" value="Genomic_DNA"/>
</dbReference>
<accession>A0ABR1VJM6</accession>
<dbReference type="Proteomes" id="UP001433268">
    <property type="component" value="Unassembled WGS sequence"/>
</dbReference>
<dbReference type="GeneID" id="92049036"/>
<protein>
    <submittedName>
        <fullName evidence="2">Uncharacterized protein</fullName>
    </submittedName>
</protein>
<reference evidence="2 3" key="1">
    <citation type="submission" date="2023-01" db="EMBL/GenBank/DDBJ databases">
        <title>Analysis of 21 Apiospora genomes using comparative genomics revels a genus with tremendous synthesis potential of carbohydrate active enzymes and secondary metabolites.</title>
        <authorList>
            <person name="Sorensen T."/>
        </authorList>
    </citation>
    <scope>NUCLEOTIDE SEQUENCE [LARGE SCALE GENOMIC DNA]</scope>
    <source>
        <strain evidence="2 3">CBS 114990</strain>
    </source>
</reference>
<evidence type="ECO:0000313" key="2">
    <source>
        <dbReference type="EMBL" id="KAK8071458.1"/>
    </source>
</evidence>
<gene>
    <name evidence="2" type="ORF">PG997_011661</name>
</gene>
<evidence type="ECO:0000256" key="1">
    <source>
        <dbReference type="SAM" id="MobiDB-lite"/>
    </source>
</evidence>
<dbReference type="RefSeq" id="XP_066665266.1">
    <property type="nucleotide sequence ID" value="XM_066815976.1"/>
</dbReference>
<feature type="region of interest" description="Disordered" evidence="1">
    <location>
        <begin position="133"/>
        <end position="213"/>
    </location>
</feature>
<proteinExistence type="predicted"/>
<feature type="compositionally biased region" description="Basic and acidic residues" evidence="1">
    <location>
        <begin position="69"/>
        <end position="81"/>
    </location>
</feature>
<sequence>MDALYWDILGHADGDNDDGNAERGREPDDIEPVIQSSRTRYTWEDVLCVLGVAVVRRFLEKRDRRHRLADRERNRSPKSRAETPCQYCGPQLPSREQSETRRRQWRDIEQSCQCCSTRELPRQPCLPTPRPVLPPSAAHDYPVATESPNVETKGTMRQDTPESGGITEPQVLVVRTSRSCSAPSAIRESPTATGPLDVERSETTHSETPYSAQVPGFTDEKEMVAQPNPSSSLNVRVPKYTLGLMSPVRLVSAFCIVTGTSLFISAIGSRSPWRGGALGIFLAGGFAYHDVVLGELGWTTCGLNSILEWT</sequence>
<comment type="caution">
    <text evidence="2">The sequence shown here is derived from an EMBL/GenBank/DDBJ whole genome shotgun (WGS) entry which is preliminary data.</text>
</comment>
<feature type="region of interest" description="Disordered" evidence="1">
    <location>
        <begin position="68"/>
        <end position="102"/>
    </location>
</feature>